<dbReference type="EMBL" id="CP045810">
    <property type="protein sequence ID" value="QHN39667.1"/>
    <property type="molecule type" value="Genomic_DNA"/>
</dbReference>
<dbReference type="SUPFAM" id="SSF161098">
    <property type="entry name" value="MetI-like"/>
    <property type="match status" value="1"/>
</dbReference>
<feature type="transmembrane region" description="Helical" evidence="7">
    <location>
        <begin position="163"/>
        <end position="184"/>
    </location>
</feature>
<dbReference type="Gene3D" id="1.10.3720.10">
    <property type="entry name" value="MetI-like"/>
    <property type="match status" value="1"/>
</dbReference>
<feature type="compositionally biased region" description="Low complexity" evidence="8">
    <location>
        <begin position="1"/>
        <end position="15"/>
    </location>
</feature>
<keyword evidence="5 7" id="KW-1133">Transmembrane helix</keyword>
<proteinExistence type="inferred from homology"/>
<feature type="transmembrane region" description="Helical" evidence="7">
    <location>
        <begin position="134"/>
        <end position="157"/>
    </location>
</feature>
<keyword evidence="4 7" id="KW-0812">Transmembrane</keyword>
<dbReference type="PROSITE" id="PS50928">
    <property type="entry name" value="ABC_TM1"/>
    <property type="match status" value="1"/>
</dbReference>
<dbReference type="GO" id="GO:0055085">
    <property type="term" value="P:transmembrane transport"/>
    <property type="evidence" value="ECO:0007669"/>
    <property type="project" value="InterPro"/>
</dbReference>
<feature type="transmembrane region" description="Helical" evidence="7">
    <location>
        <begin position="209"/>
        <end position="235"/>
    </location>
</feature>
<dbReference type="InterPro" id="IPR000515">
    <property type="entry name" value="MetI-like"/>
</dbReference>
<evidence type="ECO:0000256" key="3">
    <source>
        <dbReference type="ARBA" id="ARBA00022475"/>
    </source>
</evidence>
<evidence type="ECO:0000256" key="6">
    <source>
        <dbReference type="ARBA" id="ARBA00023136"/>
    </source>
</evidence>
<name>A0A857KZN4_9ACTN</name>
<evidence type="ECO:0000256" key="2">
    <source>
        <dbReference type="ARBA" id="ARBA00022448"/>
    </source>
</evidence>
<keyword evidence="2 7" id="KW-0813">Transport</keyword>
<feature type="region of interest" description="Disordered" evidence="8">
    <location>
        <begin position="1"/>
        <end position="26"/>
    </location>
</feature>
<evidence type="ECO:0000313" key="9">
    <source>
        <dbReference type="EMBL" id="QHN39667.1"/>
    </source>
</evidence>
<reference evidence="9" key="1">
    <citation type="journal article" date="2021" name="Nat. Microbiol.">
        <title>Cocultivation of an ultrasmall environmental parasitic bacterium with lytic ability against bacteria associated with wastewater foams.</title>
        <authorList>
            <person name="Batinovic S."/>
            <person name="Rose J.J.A."/>
            <person name="Ratcliffe J."/>
            <person name="Seviour R.J."/>
            <person name="Petrovski S."/>
        </authorList>
    </citation>
    <scope>NUCLEOTIDE SEQUENCE</scope>
    <source>
        <strain evidence="9">CON44</strain>
    </source>
</reference>
<dbReference type="PANTHER" id="PTHR30151:SF41">
    <property type="entry name" value="ABC TRANSPORTER PERMEASE PROTEIN"/>
    <property type="match status" value="1"/>
</dbReference>
<dbReference type="CDD" id="cd06261">
    <property type="entry name" value="TM_PBP2"/>
    <property type="match status" value="1"/>
</dbReference>
<evidence type="ECO:0000256" key="1">
    <source>
        <dbReference type="ARBA" id="ARBA00004651"/>
    </source>
</evidence>
<accession>A0A857KZN4</accession>
<comment type="subcellular location">
    <subcellularLocation>
        <location evidence="1 7">Cell membrane</location>
        <topology evidence="1 7">Multi-pass membrane protein</topology>
    </subcellularLocation>
</comment>
<feature type="transmembrane region" description="Helical" evidence="7">
    <location>
        <begin position="104"/>
        <end position="122"/>
    </location>
</feature>
<evidence type="ECO:0000256" key="7">
    <source>
        <dbReference type="RuleBase" id="RU363032"/>
    </source>
</evidence>
<keyword evidence="6 7" id="KW-0472">Membrane</keyword>
<dbReference type="Pfam" id="PF00528">
    <property type="entry name" value="BPD_transp_1"/>
    <property type="match status" value="1"/>
</dbReference>
<comment type="similarity">
    <text evidence="7">Belongs to the binding-protein-dependent transport system permease family.</text>
</comment>
<dbReference type="InterPro" id="IPR035906">
    <property type="entry name" value="MetI-like_sf"/>
</dbReference>
<feature type="transmembrane region" description="Helical" evidence="7">
    <location>
        <begin position="263"/>
        <end position="284"/>
    </location>
</feature>
<dbReference type="RefSeq" id="WP_005183513.1">
    <property type="nucleotide sequence ID" value="NZ_CP045804.1"/>
</dbReference>
<gene>
    <name evidence="9" type="ORF">GII30_11295</name>
</gene>
<protein>
    <submittedName>
        <fullName evidence="9">ABC transporter permease subunit</fullName>
    </submittedName>
</protein>
<dbReference type="AlphaFoldDB" id="A0A857KZN4"/>
<sequence length="295" mass="32097">MTTPQTDQPAAQQDPSHPDPGAPSTTTDIAVHAKKVKAAPGALKKMAGPFAVLLLVLGAWYLVSYGILDPDRRFLMPPPHEVITDGLLGDQADEMWQGLARTTGVALTGLLIATVIGMLWAVAMAQSKQLENALFPYAVVLQCIPVLALVPLVGFWFGFGFGARVFVCVLIALFPIVSNTLFGLKSVDPRLQDLFALHKPSRWTTLRKLYFPAAMPAIFAGLRISAGLAVVGAIVGDFFFKQGEPGIGVLIDNYRSRLQAPELFASIVLASLLGIVFFWFFGWLSNRIVGRWYQQ</sequence>
<keyword evidence="3" id="KW-1003">Cell membrane</keyword>
<dbReference type="PANTHER" id="PTHR30151">
    <property type="entry name" value="ALKANE SULFONATE ABC TRANSPORTER-RELATED, MEMBRANE SUBUNIT"/>
    <property type="match status" value="1"/>
</dbReference>
<dbReference type="GO" id="GO:0005886">
    <property type="term" value="C:plasma membrane"/>
    <property type="evidence" value="ECO:0007669"/>
    <property type="project" value="UniProtKB-SubCell"/>
</dbReference>
<evidence type="ECO:0000256" key="8">
    <source>
        <dbReference type="SAM" id="MobiDB-lite"/>
    </source>
</evidence>
<evidence type="ECO:0000256" key="4">
    <source>
        <dbReference type="ARBA" id="ARBA00022692"/>
    </source>
</evidence>
<feature type="transmembrane region" description="Helical" evidence="7">
    <location>
        <begin position="47"/>
        <end position="68"/>
    </location>
</feature>
<organism evidence="9">
    <name type="scientific">Gordonia amarae</name>
    <dbReference type="NCBI Taxonomy" id="36821"/>
    <lineage>
        <taxon>Bacteria</taxon>
        <taxon>Bacillati</taxon>
        <taxon>Actinomycetota</taxon>
        <taxon>Actinomycetes</taxon>
        <taxon>Mycobacteriales</taxon>
        <taxon>Gordoniaceae</taxon>
        <taxon>Gordonia</taxon>
    </lineage>
</organism>
<evidence type="ECO:0000256" key="5">
    <source>
        <dbReference type="ARBA" id="ARBA00022989"/>
    </source>
</evidence>